<feature type="transmembrane region" description="Helical" evidence="2">
    <location>
        <begin position="280"/>
        <end position="301"/>
    </location>
</feature>
<dbReference type="PANTHER" id="PTHR48176:SF1">
    <property type="entry name" value="DDRGK DOMAIN-CONTAINING PROTEIN 1"/>
    <property type="match status" value="1"/>
</dbReference>
<evidence type="ECO:0000313" key="3">
    <source>
        <dbReference type="EMBL" id="CAD2105656.1"/>
    </source>
</evidence>
<sequence>MKITKVLESILVCGCEKKIPKELLISVKDILKHNDKRKKDEIKELFEYISNILNKGFEKDGILKEGINSLDSEKKKKIIFNNLKKIFKTLILFKNQNEYTELLSDFLFHLYKYMRILNVKKCYKLLKKTVSILDGDGKRESNSAQDQDKDEKEKEIKTETSASDMIFNFLINSNILIYLERLKKENKQNLCYDEHYFFINLKNKILNKKYILTLCNNNNVLLCFLKYPKFPIFIDTLFNLFFFVRNDLDIFFIRNIFKKISEIVNIKNNEMHRKFTIKKYYNLLFYAYFLYKIKMVIYLYLYPLKCNSILNDKIEAQTIIDIYTNILSDYKNILYYCISTINNSKKNKLYNFCLAIIYIINLIYTNNNTILKVFPQNNDNIIAFKKYRDIFLQYKKIFQKLSHHCKDNIATEGKIRTIVCSIKMFAKENNINNYNKKKNGISEQCAMLNMCVNTTTGKKEIYKFLYNEITETDYCYTTVFSYFYTLTKRIIQIYDFPNILTDIIFYKKFFINNLYEEIRTNKTNFHQADYSKIIYNNVFLDNVKNGLCLFINIDKNILNYYFLNEFYKFLINKCVNYRSLYNMLIYDTKNKYNKINIFLFFQKIILRNVLNHVLLIENEKAHDQTLQINSSGKPNELSNDFKINKNNIPLQRHTNNTIGLIYFFKKENDKLLGLKINEFNINSKDINNIASLKTENLFIILKNIDFINLNNNNTNFIFDKNIINILIHQLTKESLSLFNYLHTTNLKEKKTEETKEMIYHQINKLKKQIIIIFKSMYNFSNSMVSIFNLTKSGKKCVLCINEKKQYILTTENYYDKIKHKNKKDEQKEIVYLSFRQEWGGKRKNFKLLKNCIKLYVNFIEKTFKNHNEKEVIILYELGTAILFAFNFLIFYIMNNITIQNVNNKNMSKTKIYRFKKIYNNIFTELNNINKIINKKTDKNEEQCLTTSTELQTILTVFSKYYYFINKKLNTQFEKNYLSLFINYNYLQKKNGKKNKQALHISKKIFKQLKNTSVNEILFNANNLDYSESEVEEIQNEQDKNINLPISLEMENASEKGEEDIVVSSSALLNILTDNPTKEQKENNETDENYENENKMSVTRKKEHTNIFHNINALLTLFKINTKTQNVEAAIKSLYLLLRSSILISKRIRVASKRVNALKRVEEQKEVEEQEEVEEQKEVEEQEEVEEQDEGEEQEEVEEQDEGEEENEVEEQDEGEEENEVEEQDESESEKASKMKMKKAGNMYIEDMLNLEKKIKHCIISFKVNNKLDMEVNDNVEGLIEKYVLKILRILIKNGKSNMDTINLCLKCLDFYNNMENKIFKKKQNIVINYLYEFVQIIMFIKKARAYYLKFLISFFKSSFIKYINGNEMFSKQYGGKSIFPVLMDKFTSDFYIYNYINNEKKINIMNRKGKENISKMLFENMIEKIGKRKQNENVEQNNIENYDNYVNYIIVREENNKSILSPFNLDELKNIVHNIFIQLNYVLNQNNPYLFNKKRNITLIFLLKKISQIIFINDPNILLFKNQLISKHMNQIFIFKNKLDEKINTQQICININNFYKKLEDLIKFIQVKDINMSLNNSNHSTKHKRPIHDDMYKAKKIKI</sequence>
<feature type="compositionally biased region" description="Acidic residues" evidence="1">
    <location>
        <begin position="1164"/>
        <end position="1227"/>
    </location>
</feature>
<reference evidence="3 4" key="1">
    <citation type="submission" date="2020-08" db="EMBL/GenBank/DDBJ databases">
        <authorList>
            <person name="Ramaprasad A."/>
        </authorList>
    </citation>
    <scope>NUCLEOTIDE SEQUENCE [LARGE SCALE GENOMIC DNA]</scope>
</reference>
<dbReference type="Proteomes" id="UP000515550">
    <property type="component" value="Chromosome PVBDA_14"/>
</dbReference>
<gene>
    <name evidence="3" type="ORF">PVBDA_1405440</name>
</gene>
<keyword evidence="2" id="KW-0812">Transmembrane</keyword>
<evidence type="ECO:0000256" key="2">
    <source>
        <dbReference type="SAM" id="Phobius"/>
    </source>
</evidence>
<protein>
    <submittedName>
        <fullName evidence="3">Uncharacterized protein</fullName>
    </submittedName>
</protein>
<organism evidence="3 4">
    <name type="scientific">Plasmodium vinckei brucechwatti</name>
    <dbReference type="NCBI Taxonomy" id="119398"/>
    <lineage>
        <taxon>Eukaryota</taxon>
        <taxon>Sar</taxon>
        <taxon>Alveolata</taxon>
        <taxon>Apicomplexa</taxon>
        <taxon>Aconoidasida</taxon>
        <taxon>Haemosporida</taxon>
        <taxon>Plasmodiidae</taxon>
        <taxon>Plasmodium</taxon>
        <taxon>Plasmodium (Vinckeia)</taxon>
    </lineage>
</organism>
<feature type="transmembrane region" description="Helical" evidence="2">
    <location>
        <begin position="349"/>
        <end position="366"/>
    </location>
</feature>
<feature type="region of interest" description="Disordered" evidence="1">
    <location>
        <begin position="138"/>
        <end position="157"/>
    </location>
</feature>
<evidence type="ECO:0000256" key="1">
    <source>
        <dbReference type="SAM" id="MobiDB-lite"/>
    </source>
</evidence>
<name>A0A6V7T1L2_PLAVN</name>
<dbReference type="InterPro" id="IPR050899">
    <property type="entry name" value="DDRGK_domain-containing"/>
</dbReference>
<keyword evidence="2" id="KW-0472">Membrane</keyword>
<proteinExistence type="predicted"/>
<feature type="transmembrane region" description="Helical" evidence="2">
    <location>
        <begin position="871"/>
        <end position="893"/>
    </location>
</feature>
<dbReference type="GO" id="GO:0044389">
    <property type="term" value="F:ubiquitin-like protein ligase binding"/>
    <property type="evidence" value="ECO:0007669"/>
    <property type="project" value="TreeGrafter"/>
</dbReference>
<keyword evidence="2" id="KW-1133">Transmembrane helix</keyword>
<feature type="region of interest" description="Disordered" evidence="1">
    <location>
        <begin position="1159"/>
        <end position="1235"/>
    </location>
</feature>
<accession>A0A6V7T1L2</accession>
<dbReference type="EMBL" id="LR865392">
    <property type="protein sequence ID" value="CAD2105656.1"/>
    <property type="molecule type" value="Genomic_DNA"/>
</dbReference>
<dbReference type="VEuPathDB" id="PlasmoDB:PVBDA_1405440"/>
<evidence type="ECO:0000313" key="4">
    <source>
        <dbReference type="Proteomes" id="UP000515550"/>
    </source>
</evidence>
<dbReference type="PANTHER" id="PTHR48176">
    <property type="entry name" value="DDRGK DOMAIN-CONTAINING PROTEIN 1"/>
    <property type="match status" value="1"/>
</dbReference>